<evidence type="ECO:0000256" key="3">
    <source>
        <dbReference type="ARBA" id="ARBA00022692"/>
    </source>
</evidence>
<dbReference type="GO" id="GO:0005886">
    <property type="term" value="C:plasma membrane"/>
    <property type="evidence" value="ECO:0007669"/>
    <property type="project" value="UniProtKB-SubCell"/>
</dbReference>
<evidence type="ECO:0000256" key="1">
    <source>
        <dbReference type="ARBA" id="ARBA00004236"/>
    </source>
</evidence>
<keyword evidence="4 6" id="KW-1133">Transmembrane helix</keyword>
<keyword evidence="2" id="KW-1003">Cell membrane</keyword>
<reference evidence="10" key="1">
    <citation type="submission" date="2015-07" db="EMBL/GenBank/DDBJ databases">
        <title>Complete Genome of Thermincola ferriacetica strain Z-0001T.</title>
        <authorList>
            <person name="Lusk B."/>
            <person name="Badalamenti J.P."/>
            <person name="Parameswaran P."/>
            <person name="Bond D.R."/>
            <person name="Torres C.I."/>
        </authorList>
    </citation>
    <scope>NUCLEOTIDE SEQUENCE [LARGE SCALE GENOMIC DNA]</scope>
    <source>
        <strain evidence="10">Z-0001</strain>
    </source>
</reference>
<keyword evidence="3 6" id="KW-0812">Transmembrane</keyword>
<comment type="subcellular location">
    <subcellularLocation>
        <location evidence="1">Cell membrane</location>
    </subcellularLocation>
</comment>
<keyword evidence="7" id="KW-0732">Signal</keyword>
<dbReference type="EMBL" id="LGTE01000001">
    <property type="protein sequence ID" value="KNZ71109.1"/>
    <property type="molecule type" value="Genomic_DNA"/>
</dbReference>
<keyword evidence="5 6" id="KW-0472">Membrane</keyword>
<dbReference type="PATRIC" id="fig|281456.6.peg.189"/>
<sequence length="101" mass="10902" precursor="true">MSKKIIIALLFALAVAAFLSPFASSHPDGLERVAQDKGFLHKAEGKEVIQSPMPDYTVPWIRNEKISGSAAGVIGTILTFGLMYGVAKLATTRKLKNSKIE</sequence>
<organism evidence="9 10">
    <name type="scientific">Thermincola ferriacetica</name>
    <dbReference type="NCBI Taxonomy" id="281456"/>
    <lineage>
        <taxon>Bacteria</taxon>
        <taxon>Bacillati</taxon>
        <taxon>Bacillota</taxon>
        <taxon>Clostridia</taxon>
        <taxon>Eubacteriales</taxon>
        <taxon>Thermincolaceae</taxon>
        <taxon>Thermincola</taxon>
    </lineage>
</organism>
<dbReference type="Proteomes" id="UP000037175">
    <property type="component" value="Unassembled WGS sequence"/>
</dbReference>
<dbReference type="AlphaFoldDB" id="A0A0L6W7N4"/>
<name>A0A0L6W7N4_9FIRM</name>
<evidence type="ECO:0000259" key="8">
    <source>
        <dbReference type="Pfam" id="PF13190"/>
    </source>
</evidence>
<feature type="transmembrane region" description="Helical" evidence="6">
    <location>
        <begin position="66"/>
        <end position="87"/>
    </location>
</feature>
<keyword evidence="10" id="KW-1185">Reference proteome</keyword>
<evidence type="ECO:0000256" key="4">
    <source>
        <dbReference type="ARBA" id="ARBA00022989"/>
    </source>
</evidence>
<comment type="caution">
    <text evidence="9">The sequence shown here is derived from an EMBL/GenBank/DDBJ whole genome shotgun (WGS) entry which is preliminary data.</text>
</comment>
<evidence type="ECO:0000256" key="6">
    <source>
        <dbReference type="SAM" id="Phobius"/>
    </source>
</evidence>
<feature type="chain" id="PRO_5039617401" description="PDGLE domain-containing protein" evidence="7">
    <location>
        <begin position="24"/>
        <end position="101"/>
    </location>
</feature>
<proteinExistence type="predicted"/>
<feature type="signal peptide" evidence="7">
    <location>
        <begin position="1"/>
        <end position="23"/>
    </location>
</feature>
<dbReference type="RefSeq" id="WP_052216474.1">
    <property type="nucleotide sequence ID" value="NZ_LGTE01000001.1"/>
</dbReference>
<dbReference type="Pfam" id="PF13190">
    <property type="entry name" value="PDGLE"/>
    <property type="match status" value="1"/>
</dbReference>
<dbReference type="InterPro" id="IPR025937">
    <property type="entry name" value="PDGLE_dom"/>
</dbReference>
<accession>A0A0L6W7N4</accession>
<gene>
    <name evidence="9" type="ORF">Tfer_0185</name>
</gene>
<evidence type="ECO:0000256" key="7">
    <source>
        <dbReference type="SAM" id="SignalP"/>
    </source>
</evidence>
<evidence type="ECO:0000256" key="2">
    <source>
        <dbReference type="ARBA" id="ARBA00022475"/>
    </source>
</evidence>
<evidence type="ECO:0000313" key="10">
    <source>
        <dbReference type="Proteomes" id="UP000037175"/>
    </source>
</evidence>
<feature type="domain" description="PDGLE" evidence="8">
    <location>
        <begin position="3"/>
        <end position="90"/>
    </location>
</feature>
<evidence type="ECO:0000313" key="9">
    <source>
        <dbReference type="EMBL" id="KNZ71109.1"/>
    </source>
</evidence>
<evidence type="ECO:0000256" key="5">
    <source>
        <dbReference type="ARBA" id="ARBA00023136"/>
    </source>
</evidence>
<protein>
    <recommendedName>
        <fullName evidence="8">PDGLE domain-containing protein</fullName>
    </recommendedName>
</protein>